<protein>
    <recommendedName>
        <fullName evidence="1">RNHCP domain-containing protein</fullName>
    </recommendedName>
</protein>
<proteinExistence type="predicted"/>
<evidence type="ECO:0000259" key="1">
    <source>
        <dbReference type="Pfam" id="PF12647"/>
    </source>
</evidence>
<dbReference type="InterPro" id="IPR024439">
    <property type="entry name" value="RNHCP"/>
</dbReference>
<dbReference type="EMBL" id="MHWB01000011">
    <property type="protein sequence ID" value="OHB01659.1"/>
    <property type="molecule type" value="Genomic_DNA"/>
</dbReference>
<dbReference type="Proteomes" id="UP000177707">
    <property type="component" value="Unassembled WGS sequence"/>
</dbReference>
<evidence type="ECO:0000313" key="3">
    <source>
        <dbReference type="Proteomes" id="UP000177707"/>
    </source>
</evidence>
<accession>A0A1G2TWX9</accession>
<organism evidence="2 3">
    <name type="scientific">Candidatus Zambryskibacteria bacterium RIFCSPLOWO2_01_FULL_39_39</name>
    <dbReference type="NCBI Taxonomy" id="1802758"/>
    <lineage>
        <taxon>Bacteria</taxon>
        <taxon>Candidatus Zambryskiibacteriota</taxon>
    </lineage>
</organism>
<feature type="domain" description="RNHCP" evidence="1">
    <location>
        <begin position="10"/>
        <end position="91"/>
    </location>
</feature>
<dbReference type="Pfam" id="PF12647">
    <property type="entry name" value="RNHCP"/>
    <property type="match status" value="1"/>
</dbReference>
<reference evidence="2 3" key="1">
    <citation type="journal article" date="2016" name="Nat. Commun.">
        <title>Thousands of microbial genomes shed light on interconnected biogeochemical processes in an aquifer system.</title>
        <authorList>
            <person name="Anantharaman K."/>
            <person name="Brown C.T."/>
            <person name="Hug L.A."/>
            <person name="Sharon I."/>
            <person name="Castelle C.J."/>
            <person name="Probst A.J."/>
            <person name="Thomas B.C."/>
            <person name="Singh A."/>
            <person name="Wilkins M.J."/>
            <person name="Karaoz U."/>
            <person name="Brodie E.L."/>
            <person name="Williams K.H."/>
            <person name="Hubbard S.S."/>
            <person name="Banfield J.F."/>
        </authorList>
    </citation>
    <scope>NUCLEOTIDE SEQUENCE [LARGE SCALE GENOMIC DNA]</scope>
</reference>
<comment type="caution">
    <text evidence="2">The sequence shown here is derived from an EMBL/GenBank/DDBJ whole genome shotgun (WGS) entry which is preliminary data.</text>
</comment>
<sequence length="101" mass="11538">MSLKFKRKIEDFTCENCGEDVDGNGYTNHCPHCLWSKHVDNFPGDRGADCGGLMCPIDTKESGREWCVIQKCQKCKKIHKNKISTADNFDRLVKINKEKNS</sequence>
<gene>
    <name evidence="2" type="ORF">A3A96_03275</name>
</gene>
<evidence type="ECO:0000313" key="2">
    <source>
        <dbReference type="EMBL" id="OHB01659.1"/>
    </source>
</evidence>
<dbReference type="AlphaFoldDB" id="A0A1G2TWX9"/>
<name>A0A1G2TWX9_9BACT</name>
<dbReference type="STRING" id="1802758.A3A96_03275"/>